<feature type="domain" description="VLRF1" evidence="11">
    <location>
        <begin position="191"/>
        <end position="332"/>
    </location>
</feature>
<evidence type="ECO:0000256" key="9">
    <source>
        <dbReference type="ARBA" id="ARBA00023054"/>
    </source>
</evidence>
<keyword evidence="13" id="KW-1185">Reference proteome</keyword>
<protein>
    <recommendedName>
        <fullName evidence="11">VLRF1 domain-containing protein</fullName>
    </recommendedName>
</protein>
<dbReference type="GO" id="GO:0004519">
    <property type="term" value="F:endonuclease activity"/>
    <property type="evidence" value="ECO:0007669"/>
    <property type="project" value="UniProtKB-KW"/>
</dbReference>
<sequence length="338" mass="38771">MHSLKDSSIECIASYINRQERFNLAISSKHLYASIKATLIPEYDKKIKYSSLRSTFLRALQFNNKKKARLTTIHKNNKDFLVVSQQIYNFPKELFSIHYTFNSSDATSGTKTFTNDFNDEISIANPLISNEEGKEINPITWLSSSDEFNAIDFTDKNALLKRQQDILQKIKNNELSHELKIDDNSLKFLRNQGNIVIILCLGGSFSIANFDENGKCTFHKSDKKYVVRGKQGQRQSTADKTKGGIKSIGSQIRRANEQKHKENIIEIIEENTQILDDASVIFFFAPGVNRNIFLSEEGVLQRWQNKIKSVGSSIQRAKFEEAKRIFEEITTITFLFNM</sequence>
<evidence type="ECO:0000256" key="6">
    <source>
        <dbReference type="ARBA" id="ARBA00022759"/>
    </source>
</evidence>
<feature type="active site" evidence="10">
    <location>
        <position position="235"/>
    </location>
</feature>
<keyword evidence="4 10" id="KW-0540">Nuclease</keyword>
<keyword evidence="3 10" id="KW-0963">Cytoplasm</keyword>
<comment type="caution">
    <text evidence="12">The sequence shown here is derived from an EMBL/GenBank/DDBJ whole genome shotgun (WGS) entry which is preliminary data.</text>
</comment>
<dbReference type="AlphaFoldDB" id="A0AAU9K6P2"/>
<evidence type="ECO:0000259" key="11">
    <source>
        <dbReference type="PROSITE" id="PS52044"/>
    </source>
</evidence>
<dbReference type="InterPro" id="IPR041175">
    <property type="entry name" value="VLRF1/Vms1"/>
</dbReference>
<evidence type="ECO:0000256" key="3">
    <source>
        <dbReference type="ARBA" id="ARBA00022490"/>
    </source>
</evidence>
<evidence type="ECO:0000313" key="13">
    <source>
        <dbReference type="Proteomes" id="UP001162131"/>
    </source>
</evidence>
<keyword evidence="7 10" id="KW-0378">Hydrolase</keyword>
<keyword evidence="6 10" id="KW-0255">Endonuclease</keyword>
<dbReference type="GO" id="GO:0036503">
    <property type="term" value="P:ERAD pathway"/>
    <property type="evidence" value="ECO:0007669"/>
    <property type="project" value="TreeGrafter"/>
</dbReference>
<reference evidence="12" key="1">
    <citation type="submission" date="2021-09" db="EMBL/GenBank/DDBJ databases">
        <authorList>
            <consortium name="AG Swart"/>
            <person name="Singh M."/>
            <person name="Singh A."/>
            <person name="Seah K."/>
            <person name="Emmerich C."/>
        </authorList>
    </citation>
    <scope>NUCLEOTIDE SEQUENCE</scope>
    <source>
        <strain evidence="12">ATCC30299</strain>
    </source>
</reference>
<evidence type="ECO:0000256" key="4">
    <source>
        <dbReference type="ARBA" id="ARBA00022722"/>
    </source>
</evidence>
<evidence type="ECO:0000256" key="5">
    <source>
        <dbReference type="ARBA" id="ARBA00022737"/>
    </source>
</evidence>
<dbReference type="PANTHER" id="PTHR16036">
    <property type="entry name" value="ANKYRIN REPEAT AND ZINC FINGER DOMAIN-CONTAINING PROTEIN 1"/>
    <property type="match status" value="1"/>
</dbReference>
<accession>A0AAU9K6P2</accession>
<evidence type="ECO:0000256" key="2">
    <source>
        <dbReference type="ARBA" id="ARBA00009262"/>
    </source>
</evidence>
<keyword evidence="5" id="KW-0677">Repeat</keyword>
<evidence type="ECO:0000256" key="10">
    <source>
        <dbReference type="PROSITE-ProRule" id="PRU01389"/>
    </source>
</evidence>
<evidence type="ECO:0000256" key="7">
    <source>
        <dbReference type="ARBA" id="ARBA00022801"/>
    </source>
</evidence>
<evidence type="ECO:0000256" key="1">
    <source>
        <dbReference type="ARBA" id="ARBA00004496"/>
    </source>
</evidence>
<comment type="domain">
    <text evidence="10">The VLRF1 domain mediates binding to the 60S ribosomal subunit.</text>
</comment>
<dbReference type="PANTHER" id="PTHR16036:SF2">
    <property type="entry name" value="TRNA ENDONUCLEASE ANKZF1"/>
    <property type="match status" value="1"/>
</dbReference>
<evidence type="ECO:0000256" key="8">
    <source>
        <dbReference type="ARBA" id="ARBA00023043"/>
    </source>
</evidence>
<keyword evidence="8" id="KW-0040">ANK repeat</keyword>
<dbReference type="PROSITE" id="PS52044">
    <property type="entry name" value="VLRF1"/>
    <property type="match status" value="1"/>
</dbReference>
<evidence type="ECO:0000313" key="12">
    <source>
        <dbReference type="EMBL" id="CAG9333677.1"/>
    </source>
</evidence>
<dbReference type="Proteomes" id="UP001162131">
    <property type="component" value="Unassembled WGS sequence"/>
</dbReference>
<organism evidence="12 13">
    <name type="scientific">Blepharisma stoltei</name>
    <dbReference type="NCBI Taxonomy" id="1481888"/>
    <lineage>
        <taxon>Eukaryota</taxon>
        <taxon>Sar</taxon>
        <taxon>Alveolata</taxon>
        <taxon>Ciliophora</taxon>
        <taxon>Postciliodesmatophora</taxon>
        <taxon>Heterotrichea</taxon>
        <taxon>Heterotrichida</taxon>
        <taxon>Blepharismidae</taxon>
        <taxon>Blepharisma</taxon>
    </lineage>
</organism>
<dbReference type="EMBL" id="CAJZBQ010000057">
    <property type="protein sequence ID" value="CAG9333677.1"/>
    <property type="molecule type" value="Genomic_DNA"/>
</dbReference>
<dbReference type="GO" id="GO:0016787">
    <property type="term" value="F:hydrolase activity"/>
    <property type="evidence" value="ECO:0007669"/>
    <property type="project" value="UniProtKB-KW"/>
</dbReference>
<name>A0AAU9K6P2_9CILI</name>
<keyword evidence="9" id="KW-0175">Coiled coil</keyword>
<dbReference type="Pfam" id="PF18826">
    <property type="entry name" value="bVLRF1"/>
    <property type="match status" value="1"/>
</dbReference>
<comment type="subcellular location">
    <subcellularLocation>
        <location evidence="1">Cytoplasm</location>
    </subcellularLocation>
</comment>
<gene>
    <name evidence="12" type="ORF">BSTOLATCC_MIC59494</name>
</gene>
<dbReference type="GO" id="GO:0005737">
    <property type="term" value="C:cytoplasm"/>
    <property type="evidence" value="ECO:0007669"/>
    <property type="project" value="UniProtKB-SubCell"/>
</dbReference>
<dbReference type="InterPro" id="IPR047139">
    <property type="entry name" value="ANKZ1/VMS1"/>
</dbReference>
<proteinExistence type="inferred from homology"/>
<comment type="similarity">
    <text evidence="2 10">Belongs to the ANKZF1/VMS1 family.</text>
</comment>